<dbReference type="Gene3D" id="2.40.20.10">
    <property type="entry name" value="Plasminogen Kringle 4"/>
    <property type="match status" value="1"/>
</dbReference>
<keyword evidence="2" id="KW-1015">Disulfide bond</keyword>
<feature type="non-terminal residue" evidence="5">
    <location>
        <position position="1"/>
    </location>
</feature>
<dbReference type="PROSITE" id="PS50070">
    <property type="entry name" value="KRINGLE_2"/>
    <property type="match status" value="1"/>
</dbReference>
<dbReference type="InterPro" id="IPR013806">
    <property type="entry name" value="Kringle-like"/>
</dbReference>
<keyword evidence="1 3" id="KW-0420">Kringle</keyword>
<evidence type="ECO:0000259" key="4">
    <source>
        <dbReference type="PROSITE" id="PS50070"/>
    </source>
</evidence>
<dbReference type="InterPro" id="IPR038178">
    <property type="entry name" value="Kringle_sf"/>
</dbReference>
<evidence type="ECO:0000256" key="2">
    <source>
        <dbReference type="ARBA" id="ARBA00023157"/>
    </source>
</evidence>
<protein>
    <recommendedName>
        <fullName evidence="4">Kringle domain-containing protein</fullName>
    </recommendedName>
</protein>
<dbReference type="InterPro" id="IPR000001">
    <property type="entry name" value="Kringle"/>
</dbReference>
<dbReference type="AlphaFoldDB" id="A0A1B6ERK9"/>
<evidence type="ECO:0000256" key="1">
    <source>
        <dbReference type="ARBA" id="ARBA00022572"/>
    </source>
</evidence>
<reference evidence="5" key="1">
    <citation type="submission" date="2015-11" db="EMBL/GenBank/DDBJ databases">
        <title>De novo transcriptome assembly of four potential Pierce s Disease insect vectors from Arizona vineyards.</title>
        <authorList>
            <person name="Tassone E.E."/>
        </authorList>
    </citation>
    <scope>NUCLEOTIDE SEQUENCE</scope>
</reference>
<sequence length="110" mass="12411">HKRKIPAELPECMMHKGIGDFKGYQSVTATGLTCVPWNDHDIRNHFRDNDFIDGSREKAKNYCRNPSRSLEGPFCFAKDLSDYGPGIVQQNCSPRQCRSKECKMGGTGND</sequence>
<dbReference type="SUPFAM" id="SSF57440">
    <property type="entry name" value="Kringle-like"/>
    <property type="match status" value="1"/>
</dbReference>
<feature type="non-terminal residue" evidence="5">
    <location>
        <position position="110"/>
    </location>
</feature>
<evidence type="ECO:0000313" key="5">
    <source>
        <dbReference type="EMBL" id="JAS40363.1"/>
    </source>
</evidence>
<accession>A0A1B6ERK9</accession>
<gene>
    <name evidence="5" type="ORF">g.3577</name>
</gene>
<comment type="caution">
    <text evidence="3">Lacks conserved residue(s) required for the propagation of feature annotation.</text>
</comment>
<dbReference type="EMBL" id="GECZ01029406">
    <property type="protein sequence ID" value="JAS40363.1"/>
    <property type="molecule type" value="Transcribed_RNA"/>
</dbReference>
<dbReference type="SMART" id="SM00130">
    <property type="entry name" value="KR"/>
    <property type="match status" value="1"/>
</dbReference>
<dbReference type="Pfam" id="PF00051">
    <property type="entry name" value="Kringle"/>
    <property type="match status" value="1"/>
</dbReference>
<evidence type="ECO:0000256" key="3">
    <source>
        <dbReference type="PROSITE-ProRule" id="PRU00121"/>
    </source>
</evidence>
<proteinExistence type="predicted"/>
<feature type="domain" description="Kringle" evidence="4">
    <location>
        <begin position="11"/>
        <end position="97"/>
    </location>
</feature>
<organism evidence="5">
    <name type="scientific">Cuerna arida</name>
    <dbReference type="NCBI Taxonomy" id="1464854"/>
    <lineage>
        <taxon>Eukaryota</taxon>
        <taxon>Metazoa</taxon>
        <taxon>Ecdysozoa</taxon>
        <taxon>Arthropoda</taxon>
        <taxon>Hexapoda</taxon>
        <taxon>Insecta</taxon>
        <taxon>Pterygota</taxon>
        <taxon>Neoptera</taxon>
        <taxon>Paraneoptera</taxon>
        <taxon>Hemiptera</taxon>
        <taxon>Auchenorrhyncha</taxon>
        <taxon>Membracoidea</taxon>
        <taxon>Cicadellidae</taxon>
        <taxon>Cicadellinae</taxon>
        <taxon>Proconiini</taxon>
        <taxon>Cuerna</taxon>
    </lineage>
</organism>
<name>A0A1B6ERK9_9HEMI</name>